<accession>T0ZE22</accession>
<dbReference type="GO" id="GO:0004222">
    <property type="term" value="F:metalloendopeptidase activity"/>
    <property type="evidence" value="ECO:0007669"/>
    <property type="project" value="InterPro"/>
</dbReference>
<protein>
    <submittedName>
        <fullName evidence="3">Metallopeptidase</fullName>
    </submittedName>
</protein>
<evidence type="ECO:0000313" key="3">
    <source>
        <dbReference type="EMBL" id="EQD43268.1"/>
    </source>
</evidence>
<evidence type="ECO:0000256" key="1">
    <source>
        <dbReference type="ARBA" id="ARBA00007357"/>
    </source>
</evidence>
<dbReference type="AlphaFoldDB" id="T0ZE22"/>
<name>T0ZE22_9ZZZZ</name>
<dbReference type="PANTHER" id="PTHR11733">
    <property type="entry name" value="ZINC METALLOPROTEASE FAMILY M13 NEPRILYSIN-RELATED"/>
    <property type="match status" value="1"/>
</dbReference>
<comment type="caution">
    <text evidence="3">The sequence shown here is derived from an EMBL/GenBank/DDBJ whole genome shotgun (WGS) entry which is preliminary data.</text>
</comment>
<dbReference type="InterPro" id="IPR018497">
    <property type="entry name" value="Peptidase_M13_C"/>
</dbReference>
<dbReference type="Gene3D" id="3.40.390.10">
    <property type="entry name" value="Collagenase (Catalytic Domain)"/>
    <property type="match status" value="1"/>
</dbReference>
<dbReference type="InterPro" id="IPR024079">
    <property type="entry name" value="MetalloPept_cat_dom_sf"/>
</dbReference>
<comment type="similarity">
    <text evidence="1">Belongs to the peptidase M13 family.</text>
</comment>
<evidence type="ECO:0000259" key="2">
    <source>
        <dbReference type="Pfam" id="PF01431"/>
    </source>
</evidence>
<dbReference type="GO" id="GO:0016485">
    <property type="term" value="P:protein processing"/>
    <property type="evidence" value="ECO:0007669"/>
    <property type="project" value="TreeGrafter"/>
</dbReference>
<feature type="domain" description="Peptidase M13 C-terminal" evidence="2">
    <location>
        <begin position="11"/>
        <end position="109"/>
    </location>
</feature>
<gene>
    <name evidence="3" type="ORF">B2A_09958</name>
</gene>
<reference evidence="3" key="2">
    <citation type="journal article" date="2014" name="ISME J.">
        <title>Microbial stratification in low pH oxic and suboxic macroscopic growths along an acid mine drainage.</title>
        <authorList>
            <person name="Mendez-Garcia C."/>
            <person name="Mesa V."/>
            <person name="Sprenger R.R."/>
            <person name="Richter M."/>
            <person name="Diez M.S."/>
            <person name="Solano J."/>
            <person name="Bargiela R."/>
            <person name="Golyshina O.V."/>
            <person name="Manteca A."/>
            <person name="Ramos J.L."/>
            <person name="Gallego J.R."/>
            <person name="Llorente I."/>
            <person name="Martins Dos Santos V.A."/>
            <person name="Jensen O.N."/>
            <person name="Pelaez A.I."/>
            <person name="Sanchez J."/>
            <person name="Ferrer M."/>
        </authorList>
    </citation>
    <scope>NUCLEOTIDE SEQUENCE</scope>
</reference>
<dbReference type="PANTHER" id="PTHR11733:SF167">
    <property type="entry name" value="FI17812P1-RELATED"/>
    <property type="match status" value="1"/>
</dbReference>
<feature type="non-terminal residue" evidence="3">
    <location>
        <position position="1"/>
    </location>
</feature>
<dbReference type="PROSITE" id="PS51885">
    <property type="entry name" value="NEPRILYSIN"/>
    <property type="match status" value="1"/>
</dbReference>
<reference evidence="3" key="1">
    <citation type="submission" date="2013-08" db="EMBL/GenBank/DDBJ databases">
        <authorList>
            <person name="Mendez C."/>
            <person name="Richter M."/>
            <person name="Ferrer M."/>
            <person name="Sanchez J."/>
        </authorList>
    </citation>
    <scope>NUCLEOTIDE SEQUENCE</scope>
</reference>
<proteinExistence type="inferred from homology"/>
<sequence>SDLYGSFEPLPGLHVNGELTLGENIADIGGVSIAFEALERRLSRHPELRKEIDGFTPEQRFFIGWGQGWRMNVRDEALKWQVSNDPHSPNNYRAQVPAWVHDKFESTFAGVSKREKKPVPTIRIW</sequence>
<dbReference type="SUPFAM" id="SSF55486">
    <property type="entry name" value="Metalloproteases ('zincins'), catalytic domain"/>
    <property type="match status" value="1"/>
</dbReference>
<organism evidence="3">
    <name type="scientific">mine drainage metagenome</name>
    <dbReference type="NCBI Taxonomy" id="410659"/>
    <lineage>
        <taxon>unclassified sequences</taxon>
        <taxon>metagenomes</taxon>
        <taxon>ecological metagenomes</taxon>
    </lineage>
</organism>
<dbReference type="GO" id="GO:0005886">
    <property type="term" value="C:plasma membrane"/>
    <property type="evidence" value="ECO:0007669"/>
    <property type="project" value="TreeGrafter"/>
</dbReference>
<dbReference type="Pfam" id="PF01431">
    <property type="entry name" value="Peptidase_M13"/>
    <property type="match status" value="1"/>
</dbReference>
<dbReference type="EMBL" id="AUZZ01007194">
    <property type="protein sequence ID" value="EQD43268.1"/>
    <property type="molecule type" value="Genomic_DNA"/>
</dbReference>
<dbReference type="InterPro" id="IPR000718">
    <property type="entry name" value="Peptidase_M13"/>
</dbReference>